<evidence type="ECO:0000313" key="4">
    <source>
        <dbReference type="Proteomes" id="UP000008229"/>
    </source>
</evidence>
<comment type="similarity">
    <text evidence="1">Belongs to the short-chain dehydrogenases/reductases (SDR) family.</text>
</comment>
<dbReference type="InterPro" id="IPR002347">
    <property type="entry name" value="SDR_fam"/>
</dbReference>
<dbReference type="EMBL" id="CP001854">
    <property type="protein sequence ID" value="ADB49982.1"/>
    <property type="molecule type" value="Genomic_DNA"/>
</dbReference>
<dbReference type="GO" id="GO:0016616">
    <property type="term" value="F:oxidoreductase activity, acting on the CH-OH group of donors, NAD or NADP as acceptor"/>
    <property type="evidence" value="ECO:0007669"/>
    <property type="project" value="TreeGrafter"/>
</dbReference>
<dbReference type="Proteomes" id="UP000008229">
    <property type="component" value="Chromosome"/>
</dbReference>
<dbReference type="PRINTS" id="PR00080">
    <property type="entry name" value="SDRFAMILY"/>
</dbReference>
<evidence type="ECO:0000313" key="3">
    <source>
        <dbReference type="EMBL" id="ADB49982.1"/>
    </source>
</evidence>
<dbReference type="PROSITE" id="PS00061">
    <property type="entry name" value="ADH_SHORT"/>
    <property type="match status" value="1"/>
</dbReference>
<proteinExistence type="inferred from homology"/>
<sequence>MDVPPFEPRPQSAQLLRGRRALVTGADSGIGQGIAYELAAHGAAVAIDHVGTPDVATAMAEQIGRGGGDAFALAMDVSDERSVEDGFARAAERLGGLDLLVNNAGVEKQYPLVEMPFAEWQRVLAVNLTGVFLCSRAAARLMTADGASGPRAIVNLSSVHELIPWEGFSHYSATKGGVKLFAQSIAKELAPHGVRVVSVAPGAIETPINAGVLADPAARQAVEDQIPLGRWGTVGDVAAAVAWVASEQAAYVTGSTLFVDGGMTTYPRFV</sequence>
<dbReference type="PANTHER" id="PTHR42760">
    <property type="entry name" value="SHORT-CHAIN DEHYDROGENASES/REDUCTASES FAMILY MEMBER"/>
    <property type="match status" value="1"/>
</dbReference>
<reference evidence="4" key="2">
    <citation type="submission" date="2010-01" db="EMBL/GenBank/DDBJ databases">
        <title>The complete genome of Conexibacter woesei DSM 14684.</title>
        <authorList>
            <consortium name="US DOE Joint Genome Institute (JGI-PGF)"/>
            <person name="Lucas S."/>
            <person name="Copeland A."/>
            <person name="Lapidus A."/>
            <person name="Glavina del Rio T."/>
            <person name="Dalin E."/>
            <person name="Tice H."/>
            <person name="Bruce D."/>
            <person name="Goodwin L."/>
            <person name="Pitluck S."/>
            <person name="Kyrpides N."/>
            <person name="Mavromatis K."/>
            <person name="Ivanova N."/>
            <person name="Mikhailova N."/>
            <person name="Chertkov O."/>
            <person name="Brettin T."/>
            <person name="Detter J.C."/>
            <person name="Han C."/>
            <person name="Larimer F."/>
            <person name="Land M."/>
            <person name="Hauser L."/>
            <person name="Markowitz V."/>
            <person name="Cheng J.-F."/>
            <person name="Hugenholtz P."/>
            <person name="Woyke T."/>
            <person name="Wu D."/>
            <person name="Pukall R."/>
            <person name="Steenblock K."/>
            <person name="Schneider S."/>
            <person name="Klenk H.-P."/>
            <person name="Eisen J.A."/>
        </authorList>
    </citation>
    <scope>NUCLEOTIDE SEQUENCE [LARGE SCALE GENOMIC DNA]</scope>
    <source>
        <strain evidence="4">DSM 14684 / CIP 108061 / JCM 11494 / NBRC 100937 / ID131577</strain>
    </source>
</reference>
<dbReference type="PANTHER" id="PTHR42760:SF132">
    <property type="entry name" value="SHORT-CHAIN DEHYDROGENASE_REDUCTASE FAMILY PROTEIN"/>
    <property type="match status" value="1"/>
</dbReference>
<keyword evidence="2" id="KW-0560">Oxidoreductase</keyword>
<name>D3F006_CONWI</name>
<reference evidence="3 4" key="1">
    <citation type="journal article" date="2010" name="Stand. Genomic Sci.">
        <title>Complete genome sequence of Conexibacter woesei type strain (ID131577).</title>
        <authorList>
            <person name="Pukall R."/>
            <person name="Lapidus A."/>
            <person name="Glavina Del Rio T."/>
            <person name="Copeland A."/>
            <person name="Tice H."/>
            <person name="Cheng J.-F."/>
            <person name="Lucas S."/>
            <person name="Chen F."/>
            <person name="Nolan M."/>
            <person name="Bruce D."/>
            <person name="Goodwin L."/>
            <person name="Pitluck S."/>
            <person name="Mavromatis K."/>
            <person name="Ivanova N."/>
            <person name="Ovchinnikova G."/>
            <person name="Pati A."/>
            <person name="Chen A."/>
            <person name="Palaniappan K."/>
            <person name="Land M."/>
            <person name="Hauser L."/>
            <person name="Chang Y.-J."/>
            <person name="Jeffries C.D."/>
            <person name="Chain P."/>
            <person name="Meincke L."/>
            <person name="Sims D."/>
            <person name="Brettin T."/>
            <person name="Detter J.C."/>
            <person name="Rohde M."/>
            <person name="Goeker M."/>
            <person name="Bristow J."/>
            <person name="Eisen J.A."/>
            <person name="Markowitz V."/>
            <person name="Kyrpides N.C."/>
            <person name="Klenk H.-P."/>
            <person name="Hugenholtz P."/>
        </authorList>
    </citation>
    <scope>NUCLEOTIDE SEQUENCE [LARGE SCALE GENOMIC DNA]</scope>
    <source>
        <strain evidence="4">DSM 14684 / CIP 108061 / JCM 11494 / NBRC 100937 / ID131577</strain>
    </source>
</reference>
<dbReference type="STRING" id="469383.Cwoe_1554"/>
<protein>
    <submittedName>
        <fullName evidence="3">Short-chain dehydrogenase/reductase SDR</fullName>
    </submittedName>
</protein>
<keyword evidence="4" id="KW-1185">Reference proteome</keyword>
<dbReference type="Pfam" id="PF13561">
    <property type="entry name" value="adh_short_C2"/>
    <property type="match status" value="1"/>
</dbReference>
<dbReference type="eggNOG" id="COG1028">
    <property type="taxonomic scope" value="Bacteria"/>
</dbReference>
<dbReference type="AlphaFoldDB" id="D3F006"/>
<evidence type="ECO:0000256" key="1">
    <source>
        <dbReference type="ARBA" id="ARBA00006484"/>
    </source>
</evidence>
<dbReference type="KEGG" id="cwo:Cwoe_1554"/>
<dbReference type="Gene3D" id="3.40.50.720">
    <property type="entry name" value="NAD(P)-binding Rossmann-like Domain"/>
    <property type="match status" value="1"/>
</dbReference>
<dbReference type="PRINTS" id="PR00081">
    <property type="entry name" value="GDHRDH"/>
</dbReference>
<dbReference type="FunFam" id="3.40.50.720:FF:000084">
    <property type="entry name" value="Short-chain dehydrogenase reductase"/>
    <property type="match status" value="1"/>
</dbReference>
<accession>D3F006</accession>
<dbReference type="SUPFAM" id="SSF51735">
    <property type="entry name" value="NAD(P)-binding Rossmann-fold domains"/>
    <property type="match status" value="1"/>
</dbReference>
<dbReference type="InterPro" id="IPR020904">
    <property type="entry name" value="Sc_DH/Rdtase_CS"/>
</dbReference>
<dbReference type="NCBIfam" id="NF005559">
    <property type="entry name" value="PRK07231.1"/>
    <property type="match status" value="1"/>
</dbReference>
<dbReference type="OrthoDB" id="286404at2"/>
<dbReference type="HOGENOM" id="CLU_010194_1_3_11"/>
<dbReference type="InterPro" id="IPR036291">
    <property type="entry name" value="NAD(P)-bd_dom_sf"/>
</dbReference>
<dbReference type="RefSeq" id="WP_012933033.1">
    <property type="nucleotide sequence ID" value="NC_013739.1"/>
</dbReference>
<organism evidence="3 4">
    <name type="scientific">Conexibacter woesei (strain DSM 14684 / CCUG 47730 / CIP 108061 / JCM 11494 / NBRC 100937 / ID131577)</name>
    <dbReference type="NCBI Taxonomy" id="469383"/>
    <lineage>
        <taxon>Bacteria</taxon>
        <taxon>Bacillati</taxon>
        <taxon>Actinomycetota</taxon>
        <taxon>Thermoleophilia</taxon>
        <taxon>Solirubrobacterales</taxon>
        <taxon>Conexibacteraceae</taxon>
        <taxon>Conexibacter</taxon>
    </lineage>
</organism>
<evidence type="ECO:0000256" key="2">
    <source>
        <dbReference type="ARBA" id="ARBA00023002"/>
    </source>
</evidence>
<gene>
    <name evidence="3" type="ordered locus">Cwoe_1554</name>
</gene>